<dbReference type="InterPro" id="IPR012000">
    <property type="entry name" value="Thiamin_PyroP_enz_cen_dom"/>
</dbReference>
<dbReference type="GO" id="GO:0050660">
    <property type="term" value="F:flavin adenine dinucleotide binding"/>
    <property type="evidence" value="ECO:0007669"/>
    <property type="project" value="TreeGrafter"/>
</dbReference>
<dbReference type="FunFam" id="3.40.50.970:FF:000007">
    <property type="entry name" value="Acetolactate synthase"/>
    <property type="match status" value="1"/>
</dbReference>
<evidence type="ECO:0000256" key="3">
    <source>
        <dbReference type="RuleBase" id="RU362132"/>
    </source>
</evidence>
<dbReference type="Pfam" id="PF02775">
    <property type="entry name" value="TPP_enzyme_C"/>
    <property type="match status" value="1"/>
</dbReference>
<dbReference type="PANTHER" id="PTHR18968">
    <property type="entry name" value="THIAMINE PYROPHOSPHATE ENZYMES"/>
    <property type="match status" value="1"/>
</dbReference>
<dbReference type="Gene3D" id="3.40.50.970">
    <property type="match status" value="2"/>
</dbReference>
<dbReference type="GO" id="GO:0030976">
    <property type="term" value="F:thiamine pyrophosphate binding"/>
    <property type="evidence" value="ECO:0007669"/>
    <property type="project" value="InterPro"/>
</dbReference>
<dbReference type="InterPro" id="IPR045229">
    <property type="entry name" value="TPP_enz"/>
</dbReference>
<dbReference type="GO" id="GO:0009097">
    <property type="term" value="P:isoleucine biosynthetic process"/>
    <property type="evidence" value="ECO:0007669"/>
    <property type="project" value="TreeGrafter"/>
</dbReference>
<dbReference type="EC" id="2.2.1.6" evidence="7"/>
<evidence type="ECO:0000256" key="1">
    <source>
        <dbReference type="ARBA" id="ARBA00007812"/>
    </source>
</evidence>
<name>A0A644T4X7_9ZZZZ</name>
<evidence type="ECO:0000313" key="7">
    <source>
        <dbReference type="EMBL" id="MPL61986.1"/>
    </source>
</evidence>
<dbReference type="EMBL" id="VSSQ01000016">
    <property type="protein sequence ID" value="MPL61986.1"/>
    <property type="molecule type" value="Genomic_DNA"/>
</dbReference>
<protein>
    <submittedName>
        <fullName evidence="7">Acetolactate synthase isozyme 2 large subunit</fullName>
        <ecNumber evidence="7">2.2.1.6</ecNumber>
    </submittedName>
</protein>
<feature type="domain" description="Thiamine pyrophosphate enzyme central" evidence="4">
    <location>
        <begin position="194"/>
        <end position="325"/>
    </location>
</feature>
<comment type="caution">
    <text evidence="7">The sequence shown here is derived from an EMBL/GenBank/DDBJ whole genome shotgun (WGS) entry which is preliminary data.</text>
</comment>
<gene>
    <name evidence="7" type="primary">ilvG_1</name>
    <name evidence="7" type="ORF">SDC9_07576</name>
</gene>
<dbReference type="GO" id="GO:0009099">
    <property type="term" value="P:L-valine biosynthetic process"/>
    <property type="evidence" value="ECO:0007669"/>
    <property type="project" value="TreeGrafter"/>
</dbReference>
<keyword evidence="7" id="KW-0808">Transferase</keyword>
<keyword evidence="2 3" id="KW-0786">Thiamine pyrophosphate</keyword>
<dbReference type="Pfam" id="PF00205">
    <property type="entry name" value="TPP_enzyme_M"/>
    <property type="match status" value="1"/>
</dbReference>
<comment type="similarity">
    <text evidence="1 3">Belongs to the TPP enzyme family.</text>
</comment>
<proteinExistence type="inferred from homology"/>
<feature type="domain" description="Thiamine pyrophosphate enzyme N-terminal TPP-binding" evidence="6">
    <location>
        <begin position="1"/>
        <end position="115"/>
    </location>
</feature>
<dbReference type="InterPro" id="IPR029061">
    <property type="entry name" value="THDP-binding"/>
</dbReference>
<accession>A0A644T4X7</accession>
<dbReference type="InterPro" id="IPR012001">
    <property type="entry name" value="Thiamin_PyroP_enz_TPP-bd_dom"/>
</dbReference>
<evidence type="ECO:0000259" key="5">
    <source>
        <dbReference type="Pfam" id="PF02775"/>
    </source>
</evidence>
<feature type="domain" description="Thiamine pyrophosphate enzyme TPP-binding" evidence="5">
    <location>
        <begin position="390"/>
        <end position="535"/>
    </location>
</feature>
<sequence>MNVSEYIVKILEDIGVKHIFGHPGEQIIPFYGALNNSKINHILMRHEQGSVHAADAYARVSGKFGVCISTAGPGALNMVMGVGTAFKDSIPMLIITGDNPQTHEKKDGFQDIDIESVFKPITIKNFNPKNGKSAIKNIKYIIKTLVNEPRGPIHLNLSKNVLLDQNIDEIINQDLHLYKNEIDLCYDYYEYNNIDSAISEIEKANRPLIIAGAGVFWGNAINDLKLFSENNKIPIAHTYHSKGLIEGHDFELGLVGIRGSKMANFAFKNSDLLIFLGSKISERTTAIDKNFDFKRAKTKIISVNIDENTLFGDIKIHGNVKNVLNYFNSSDRIKNLSYNYWIEKIFNNNEKIHISGLNSEKIPLKPQIAIKLIMESFNDSKFNNPIFVNDAGSHTTWVNLISEIYNKRVIFSGGMAPMGYGLPAACGASIAKPNNNIILINGDGGFQMNIQELATISSNNLPILIVILNNSQLGVIRQWENLYDENLRYSVDLKNPDFVKLANSYGIEGDSVNSKEGLKLAIKDLKLDKPYLLEVIIDEEDIPVVKS</sequence>
<dbReference type="CDD" id="cd07035">
    <property type="entry name" value="TPP_PYR_POX_like"/>
    <property type="match status" value="1"/>
</dbReference>
<evidence type="ECO:0000259" key="4">
    <source>
        <dbReference type="Pfam" id="PF00205"/>
    </source>
</evidence>
<dbReference type="GO" id="GO:0005948">
    <property type="term" value="C:acetolactate synthase complex"/>
    <property type="evidence" value="ECO:0007669"/>
    <property type="project" value="TreeGrafter"/>
</dbReference>
<organism evidence="7">
    <name type="scientific">bioreactor metagenome</name>
    <dbReference type="NCBI Taxonomy" id="1076179"/>
    <lineage>
        <taxon>unclassified sequences</taxon>
        <taxon>metagenomes</taxon>
        <taxon>ecological metagenomes</taxon>
    </lineage>
</organism>
<dbReference type="GO" id="GO:0003984">
    <property type="term" value="F:acetolactate synthase activity"/>
    <property type="evidence" value="ECO:0007669"/>
    <property type="project" value="UniProtKB-EC"/>
</dbReference>
<evidence type="ECO:0000256" key="2">
    <source>
        <dbReference type="ARBA" id="ARBA00023052"/>
    </source>
</evidence>
<reference evidence="7" key="1">
    <citation type="submission" date="2019-08" db="EMBL/GenBank/DDBJ databases">
        <authorList>
            <person name="Kucharzyk K."/>
            <person name="Murdoch R.W."/>
            <person name="Higgins S."/>
            <person name="Loffler F."/>
        </authorList>
    </citation>
    <scope>NUCLEOTIDE SEQUENCE</scope>
</reference>
<dbReference type="SUPFAM" id="SSF52467">
    <property type="entry name" value="DHS-like NAD/FAD-binding domain"/>
    <property type="match status" value="1"/>
</dbReference>
<dbReference type="InterPro" id="IPR011766">
    <property type="entry name" value="TPP_enzyme_TPP-bd"/>
</dbReference>
<dbReference type="Gene3D" id="3.40.50.1220">
    <property type="entry name" value="TPP-binding domain"/>
    <property type="match status" value="1"/>
</dbReference>
<dbReference type="SUPFAM" id="SSF52518">
    <property type="entry name" value="Thiamin diphosphate-binding fold (THDP-binding)"/>
    <property type="match status" value="2"/>
</dbReference>
<evidence type="ECO:0000259" key="6">
    <source>
        <dbReference type="Pfam" id="PF02776"/>
    </source>
</evidence>
<dbReference type="AlphaFoldDB" id="A0A644T4X7"/>
<dbReference type="PANTHER" id="PTHR18968:SF13">
    <property type="entry name" value="ACETOLACTATE SYNTHASE CATALYTIC SUBUNIT, MITOCHONDRIAL"/>
    <property type="match status" value="1"/>
</dbReference>
<dbReference type="Pfam" id="PF02776">
    <property type="entry name" value="TPP_enzyme_N"/>
    <property type="match status" value="1"/>
</dbReference>
<dbReference type="GO" id="GO:0000287">
    <property type="term" value="F:magnesium ion binding"/>
    <property type="evidence" value="ECO:0007669"/>
    <property type="project" value="InterPro"/>
</dbReference>
<dbReference type="InterPro" id="IPR029035">
    <property type="entry name" value="DHS-like_NAD/FAD-binding_dom"/>
</dbReference>